<evidence type="ECO:0000313" key="5">
    <source>
        <dbReference type="Proteomes" id="UP001303211"/>
    </source>
</evidence>
<evidence type="ECO:0000313" key="4">
    <source>
        <dbReference type="EMBL" id="WOO33342.1"/>
    </source>
</evidence>
<organism evidence="4 5">
    <name type="scientific">Diaphorobacter limosus</name>
    <dbReference type="NCBI Taxonomy" id="3036128"/>
    <lineage>
        <taxon>Bacteria</taxon>
        <taxon>Pseudomonadati</taxon>
        <taxon>Pseudomonadota</taxon>
        <taxon>Betaproteobacteria</taxon>
        <taxon>Burkholderiales</taxon>
        <taxon>Comamonadaceae</taxon>
        <taxon>Diaphorobacter</taxon>
    </lineage>
</organism>
<accession>A0ABZ0J4Z6</accession>
<keyword evidence="5" id="KW-1185">Reference proteome</keyword>
<dbReference type="InterPro" id="IPR058624">
    <property type="entry name" value="MdtA-like_HH"/>
</dbReference>
<dbReference type="PANTHER" id="PTHR30438:SF2">
    <property type="entry name" value="MEMBRANE PROTEIN"/>
    <property type="match status" value="1"/>
</dbReference>
<reference evidence="4 5" key="1">
    <citation type="submission" date="2023-03" db="EMBL/GenBank/DDBJ databases">
        <title>Diaphorobacter basophil sp. nov., isolated from a sewage-treatment plant.</title>
        <authorList>
            <person name="Yang K."/>
        </authorList>
    </citation>
    <scope>NUCLEOTIDE SEQUENCE [LARGE SCALE GENOMIC DNA]</scope>
    <source>
        <strain evidence="4 5">Y-1</strain>
    </source>
</reference>
<feature type="signal peptide" evidence="2">
    <location>
        <begin position="1"/>
        <end position="23"/>
    </location>
</feature>
<evidence type="ECO:0000256" key="1">
    <source>
        <dbReference type="SAM" id="MobiDB-lite"/>
    </source>
</evidence>
<gene>
    <name evidence="4" type="ORF">P4826_04460</name>
</gene>
<dbReference type="Gene3D" id="1.10.287.470">
    <property type="entry name" value="Helix hairpin bin"/>
    <property type="match status" value="1"/>
</dbReference>
<feature type="chain" id="PRO_5045387955" evidence="2">
    <location>
        <begin position="24"/>
        <end position="362"/>
    </location>
</feature>
<feature type="domain" description="Multidrug resistance protein MdtA-like alpha-helical hairpin" evidence="3">
    <location>
        <begin position="116"/>
        <end position="179"/>
    </location>
</feature>
<dbReference type="Gene3D" id="2.40.50.100">
    <property type="match status" value="1"/>
</dbReference>
<dbReference type="EMBL" id="CP136921">
    <property type="protein sequence ID" value="WOO33342.1"/>
    <property type="molecule type" value="Genomic_DNA"/>
</dbReference>
<dbReference type="SUPFAM" id="SSF111369">
    <property type="entry name" value="HlyD-like secretion proteins"/>
    <property type="match status" value="2"/>
</dbReference>
<evidence type="ECO:0000259" key="3">
    <source>
        <dbReference type="Pfam" id="PF25876"/>
    </source>
</evidence>
<dbReference type="Pfam" id="PF25876">
    <property type="entry name" value="HH_MFP_RND"/>
    <property type="match status" value="1"/>
</dbReference>
<dbReference type="Gene3D" id="2.40.30.170">
    <property type="match status" value="1"/>
</dbReference>
<feature type="region of interest" description="Disordered" evidence="1">
    <location>
        <begin position="136"/>
        <end position="160"/>
    </location>
</feature>
<evidence type="ECO:0000256" key="2">
    <source>
        <dbReference type="SAM" id="SignalP"/>
    </source>
</evidence>
<keyword evidence="2" id="KW-0732">Signal</keyword>
<dbReference type="PANTHER" id="PTHR30438">
    <property type="entry name" value="36 KDA ANTIGEN-RELATED"/>
    <property type="match status" value="1"/>
</dbReference>
<name>A0ABZ0J4Z6_9BURK</name>
<dbReference type="RefSeq" id="WP_317702709.1">
    <property type="nucleotide sequence ID" value="NZ_CP136921.1"/>
</dbReference>
<protein>
    <submittedName>
        <fullName evidence="4">Efflux RND transporter periplasmic adaptor subunit</fullName>
    </submittedName>
</protein>
<sequence length="362" mass="38381">MNATLKKWLVPAAIALLAGGAYMAWNATRDQGPGEGFVHGNGRIEATEIDVATKLPGRLAEVLAAEGAFVKAGDVLARMDIASLQAQRSEAVARHAQAQHGVATAHAQVALRESDLRAMQAQVLLRESELDAAQRRLARSTDLSRDGASSQQELDDDRTRVRGAQAAVTAAKAQVDAARAATEAARTQVTGAKAQVDAAQASIERIDADMKDAVLTAPRDGRVQVRVAQPGEVLGAGGRVLNLLDLSDVYMTFFVPETVAGRIALGSEVRIVLDAMPGTVIPAQVSFVASQAQFTPKTVETASERQKLMFRVRAQIAPQLLQRYIEQVKTGVPGVAWLKLDSNAQWPASLALDPRTTAVGGS</sequence>
<proteinExistence type="predicted"/>
<dbReference type="Proteomes" id="UP001303211">
    <property type="component" value="Chromosome"/>
</dbReference>